<dbReference type="EMBL" id="WMJY01000024">
    <property type="protein sequence ID" value="MTH30388.1"/>
    <property type="molecule type" value="Genomic_DNA"/>
</dbReference>
<evidence type="ECO:0000313" key="3">
    <source>
        <dbReference type="Proteomes" id="UP000488936"/>
    </source>
</evidence>
<dbReference type="Proteomes" id="UP000488936">
    <property type="component" value="Unassembled WGS sequence"/>
</dbReference>
<accession>A0A7K1GNJ9</accession>
<gene>
    <name evidence="2" type="ORF">GJV77_10825</name>
</gene>
<name>A0A7K1GNJ9_9FLAO</name>
<sequence>MVYLIVTGSVLIGLVLLLLKVYFSKSKIGHPVQPEDVIGESKTEFSRGVLIKEHESELDSLIKQNTDLSAKTLADKLDL</sequence>
<evidence type="ECO:0000256" key="1">
    <source>
        <dbReference type="SAM" id="Phobius"/>
    </source>
</evidence>
<dbReference type="RefSeq" id="WP_155036372.1">
    <property type="nucleotide sequence ID" value="NZ_JBHTIG010000016.1"/>
</dbReference>
<evidence type="ECO:0000313" key="2">
    <source>
        <dbReference type="EMBL" id="MTH30388.1"/>
    </source>
</evidence>
<feature type="transmembrane region" description="Helical" evidence="1">
    <location>
        <begin position="6"/>
        <end position="23"/>
    </location>
</feature>
<keyword evidence="1" id="KW-0472">Membrane</keyword>
<keyword evidence="1" id="KW-0812">Transmembrane</keyword>
<comment type="caution">
    <text evidence="2">The sequence shown here is derived from an EMBL/GenBank/DDBJ whole genome shotgun (WGS) entry which is preliminary data.</text>
</comment>
<dbReference type="AlphaFoldDB" id="A0A7K1GNJ9"/>
<organism evidence="2 3">
    <name type="scientific">Myroides pelagicus</name>
    <dbReference type="NCBI Taxonomy" id="270914"/>
    <lineage>
        <taxon>Bacteria</taxon>
        <taxon>Pseudomonadati</taxon>
        <taxon>Bacteroidota</taxon>
        <taxon>Flavobacteriia</taxon>
        <taxon>Flavobacteriales</taxon>
        <taxon>Flavobacteriaceae</taxon>
        <taxon>Myroides</taxon>
    </lineage>
</organism>
<keyword evidence="3" id="KW-1185">Reference proteome</keyword>
<proteinExistence type="predicted"/>
<protein>
    <submittedName>
        <fullName evidence="2">Uncharacterized protein</fullName>
    </submittedName>
</protein>
<reference evidence="2 3" key="1">
    <citation type="journal article" date="2006" name="Int. J. Syst. Evol. Microbiol.">
        <title>Myroides pelagicus sp. nov., isolated from seawater in Thailand.</title>
        <authorList>
            <person name="Yoon J."/>
            <person name="Maneerat S."/>
            <person name="Kawai F."/>
            <person name="Yokota A."/>
        </authorList>
    </citation>
    <scope>NUCLEOTIDE SEQUENCE [LARGE SCALE GENOMIC DNA]</scope>
    <source>
        <strain evidence="2 3">SM1T</strain>
    </source>
</reference>
<keyword evidence="1" id="KW-1133">Transmembrane helix</keyword>